<dbReference type="Pfam" id="PF13683">
    <property type="entry name" value="rve_3"/>
    <property type="match status" value="1"/>
</dbReference>
<evidence type="ECO:0000313" key="2">
    <source>
        <dbReference type="EMBL" id="MFD2938316.1"/>
    </source>
</evidence>
<dbReference type="Proteomes" id="UP001597512">
    <property type="component" value="Unassembled WGS sequence"/>
</dbReference>
<keyword evidence="3" id="KW-1185">Reference proteome</keyword>
<comment type="caution">
    <text evidence="2">The sequence shown here is derived from an EMBL/GenBank/DDBJ whole genome shotgun (WGS) entry which is preliminary data.</text>
</comment>
<evidence type="ECO:0000313" key="3">
    <source>
        <dbReference type="Proteomes" id="UP001597512"/>
    </source>
</evidence>
<proteinExistence type="predicted"/>
<name>A0ABW6AS23_9BACT</name>
<dbReference type="PANTHER" id="PTHR46889:SF5">
    <property type="entry name" value="INTEGRASE PROTEIN"/>
    <property type="match status" value="1"/>
</dbReference>
<dbReference type="InterPro" id="IPR036397">
    <property type="entry name" value="RNaseH_sf"/>
</dbReference>
<dbReference type="InterPro" id="IPR050900">
    <property type="entry name" value="Transposase_IS3/IS150/IS904"/>
</dbReference>
<dbReference type="SUPFAM" id="SSF53098">
    <property type="entry name" value="Ribonuclease H-like"/>
    <property type="match status" value="1"/>
</dbReference>
<dbReference type="Gene3D" id="3.30.420.10">
    <property type="entry name" value="Ribonuclease H-like superfamily/Ribonuclease H"/>
    <property type="match status" value="1"/>
</dbReference>
<organism evidence="2 3">
    <name type="scientific">Spirosoma flavum</name>
    <dbReference type="NCBI Taxonomy" id="2048557"/>
    <lineage>
        <taxon>Bacteria</taxon>
        <taxon>Pseudomonadati</taxon>
        <taxon>Bacteroidota</taxon>
        <taxon>Cytophagia</taxon>
        <taxon>Cytophagales</taxon>
        <taxon>Cytophagaceae</taxon>
        <taxon>Spirosoma</taxon>
    </lineage>
</organism>
<dbReference type="InterPro" id="IPR001584">
    <property type="entry name" value="Integrase_cat-core"/>
</dbReference>
<accession>A0ABW6AS23</accession>
<dbReference type="InterPro" id="IPR012337">
    <property type="entry name" value="RNaseH-like_sf"/>
</dbReference>
<protein>
    <submittedName>
        <fullName evidence="2">Integrase core domain-containing protein</fullName>
    </submittedName>
</protein>
<reference evidence="3" key="1">
    <citation type="journal article" date="2019" name="Int. J. Syst. Evol. Microbiol.">
        <title>The Global Catalogue of Microorganisms (GCM) 10K type strain sequencing project: providing services to taxonomists for standard genome sequencing and annotation.</title>
        <authorList>
            <consortium name="The Broad Institute Genomics Platform"/>
            <consortium name="The Broad Institute Genome Sequencing Center for Infectious Disease"/>
            <person name="Wu L."/>
            <person name="Ma J."/>
        </authorList>
    </citation>
    <scope>NUCLEOTIDE SEQUENCE [LARGE SCALE GENOMIC DNA]</scope>
    <source>
        <strain evidence="3">KCTC 52490</strain>
    </source>
</reference>
<evidence type="ECO:0000259" key="1">
    <source>
        <dbReference type="Pfam" id="PF13683"/>
    </source>
</evidence>
<dbReference type="EMBL" id="JBHUOM010000052">
    <property type="protein sequence ID" value="MFD2938316.1"/>
    <property type="molecule type" value="Genomic_DNA"/>
</dbReference>
<dbReference type="RefSeq" id="WP_381509131.1">
    <property type="nucleotide sequence ID" value="NZ_JBHUOM010000052.1"/>
</dbReference>
<sequence length="97" mass="11072">MTESGDPNENALAERVFRTLKEDFNLRGFPTFGIAETAVEQAIRAYNSVRPHASLGYKTPDQAHQGQGYQPLKWYPYKKIRFGNVQYQADTQFCSPL</sequence>
<gene>
    <name evidence="2" type="ORF">ACFS25_31425</name>
</gene>
<dbReference type="PANTHER" id="PTHR46889">
    <property type="entry name" value="TRANSPOSASE INSF FOR INSERTION SEQUENCE IS3B-RELATED"/>
    <property type="match status" value="1"/>
</dbReference>
<feature type="domain" description="Integrase catalytic" evidence="1">
    <location>
        <begin position="1"/>
        <end position="60"/>
    </location>
</feature>